<dbReference type="GO" id="GO:0044550">
    <property type="term" value="P:secondary metabolite biosynthetic process"/>
    <property type="evidence" value="ECO:0007669"/>
    <property type="project" value="TreeGrafter"/>
</dbReference>
<dbReference type="PROSITE" id="PS52019">
    <property type="entry name" value="PKS_MFAS_DH"/>
    <property type="match status" value="1"/>
</dbReference>
<feature type="active site" description="Proton donor; for dehydratase activity" evidence="4">
    <location>
        <position position="1489"/>
    </location>
</feature>
<dbReference type="InterPro" id="IPR020841">
    <property type="entry name" value="PKS_Beta-ketoAc_synthase_dom"/>
</dbReference>
<dbReference type="Proteomes" id="UP000224854">
    <property type="component" value="Unassembled WGS sequence"/>
</dbReference>
<dbReference type="OrthoDB" id="329835at2759"/>
<organism evidence="8 9">
    <name type="scientific">Ophiocordyceps australis</name>
    <dbReference type="NCBI Taxonomy" id="1399860"/>
    <lineage>
        <taxon>Eukaryota</taxon>
        <taxon>Fungi</taxon>
        <taxon>Dikarya</taxon>
        <taxon>Ascomycota</taxon>
        <taxon>Pezizomycotina</taxon>
        <taxon>Sordariomycetes</taxon>
        <taxon>Hypocreomycetidae</taxon>
        <taxon>Hypocreales</taxon>
        <taxon>Ophiocordycipitaceae</taxon>
        <taxon>Ophiocordyceps</taxon>
    </lineage>
</organism>
<dbReference type="Gene3D" id="3.10.129.110">
    <property type="entry name" value="Polyketide synthase dehydratase"/>
    <property type="match status" value="1"/>
</dbReference>
<dbReference type="InterPro" id="IPR049900">
    <property type="entry name" value="PKS_mFAS_DH"/>
</dbReference>
<feature type="domain" description="Carrier" evidence="5">
    <location>
        <begin position="1629"/>
        <end position="1706"/>
    </location>
</feature>
<dbReference type="Gene3D" id="3.40.366.10">
    <property type="entry name" value="Malonyl-Coenzyme A Acyl Carrier Protein, domain 2"/>
    <property type="match status" value="2"/>
</dbReference>
<evidence type="ECO:0000313" key="8">
    <source>
        <dbReference type="EMBL" id="PHH81287.1"/>
    </source>
</evidence>
<dbReference type="PROSITE" id="PS52004">
    <property type="entry name" value="KS3_2"/>
    <property type="match status" value="1"/>
</dbReference>
<dbReference type="GO" id="GO:0004315">
    <property type="term" value="F:3-oxoacyl-[acyl-carrier-protein] synthase activity"/>
    <property type="evidence" value="ECO:0007669"/>
    <property type="project" value="InterPro"/>
</dbReference>
<dbReference type="SUPFAM" id="SSF55048">
    <property type="entry name" value="Probable ACP-binding domain of malonyl-CoA ACP transacylase"/>
    <property type="match status" value="1"/>
</dbReference>
<dbReference type="InterPro" id="IPR049551">
    <property type="entry name" value="PKS_DH_C"/>
</dbReference>
<evidence type="ECO:0000256" key="2">
    <source>
        <dbReference type="ARBA" id="ARBA00022553"/>
    </source>
</evidence>
<evidence type="ECO:0000256" key="1">
    <source>
        <dbReference type="ARBA" id="ARBA00022450"/>
    </source>
</evidence>
<feature type="domain" description="Ketosynthase family 3 (KS3)" evidence="6">
    <location>
        <begin position="370"/>
        <end position="800"/>
    </location>
</feature>
<keyword evidence="1" id="KW-0596">Phosphopantetheine</keyword>
<dbReference type="InterPro" id="IPR014030">
    <property type="entry name" value="Ketoacyl_synth_N"/>
</dbReference>
<dbReference type="InterPro" id="IPR018201">
    <property type="entry name" value="Ketoacyl_synth_AS"/>
</dbReference>
<keyword evidence="2" id="KW-0597">Phosphoprotein</keyword>
<dbReference type="InterPro" id="IPR014031">
    <property type="entry name" value="Ketoacyl_synth_C"/>
</dbReference>
<evidence type="ECO:0000256" key="3">
    <source>
        <dbReference type="ARBA" id="ARBA00022679"/>
    </source>
</evidence>
<feature type="active site" description="Proton acceptor; for dehydratase activity" evidence="4">
    <location>
        <position position="1310"/>
    </location>
</feature>
<dbReference type="InterPro" id="IPR016036">
    <property type="entry name" value="Malonyl_transacylase_ACP-bd"/>
</dbReference>
<evidence type="ECO:0000259" key="6">
    <source>
        <dbReference type="PROSITE" id="PS52004"/>
    </source>
</evidence>
<dbReference type="InterPro" id="IPR030918">
    <property type="entry name" value="PT_fungal_PKS"/>
</dbReference>
<dbReference type="PANTHER" id="PTHR43775">
    <property type="entry name" value="FATTY ACID SYNTHASE"/>
    <property type="match status" value="1"/>
</dbReference>
<dbReference type="PANTHER" id="PTHR43775:SF37">
    <property type="entry name" value="SI:DKEY-61P9.11"/>
    <property type="match status" value="1"/>
</dbReference>
<dbReference type="InterPro" id="IPR016035">
    <property type="entry name" value="Acyl_Trfase/lysoPLipase"/>
</dbReference>
<comment type="caution">
    <text evidence="8">The sequence shown here is derived from an EMBL/GenBank/DDBJ whole genome shotgun (WGS) entry which is preliminary data.</text>
</comment>
<dbReference type="NCBIfam" id="TIGR04532">
    <property type="entry name" value="PT_fungal_PKS"/>
    <property type="match status" value="1"/>
</dbReference>
<accession>A0A2C5ZJR8</accession>
<dbReference type="InterPro" id="IPR036736">
    <property type="entry name" value="ACP-like_sf"/>
</dbReference>
<protein>
    <submittedName>
        <fullName evidence="8">Uncharacterized protein</fullName>
    </submittedName>
</protein>
<proteinExistence type="predicted"/>
<dbReference type="InterPro" id="IPR001227">
    <property type="entry name" value="Ac_transferase_dom_sf"/>
</dbReference>
<dbReference type="Gene3D" id="3.40.47.10">
    <property type="match status" value="1"/>
</dbReference>
<dbReference type="Pfam" id="PF02801">
    <property type="entry name" value="Ketoacyl-synt_C"/>
    <property type="match status" value="1"/>
</dbReference>
<dbReference type="Pfam" id="PF22621">
    <property type="entry name" value="CurL-like_PKS_C"/>
    <property type="match status" value="1"/>
</dbReference>
<evidence type="ECO:0000313" key="9">
    <source>
        <dbReference type="Proteomes" id="UP000224854"/>
    </source>
</evidence>
<dbReference type="InterPro" id="IPR042104">
    <property type="entry name" value="PKS_dehydratase_sf"/>
</dbReference>
<dbReference type="Gene3D" id="1.10.1200.10">
    <property type="entry name" value="ACP-like"/>
    <property type="match status" value="1"/>
</dbReference>
<evidence type="ECO:0000259" key="5">
    <source>
        <dbReference type="PROSITE" id="PS50075"/>
    </source>
</evidence>
<evidence type="ECO:0000256" key="4">
    <source>
        <dbReference type="PROSITE-ProRule" id="PRU01363"/>
    </source>
</evidence>
<name>A0A2C5ZJR8_9HYPO</name>
<keyword evidence="3" id="KW-0808">Transferase</keyword>
<dbReference type="PROSITE" id="PS00606">
    <property type="entry name" value="KS3_1"/>
    <property type="match status" value="1"/>
</dbReference>
<dbReference type="PROSITE" id="PS50075">
    <property type="entry name" value="CARRIER"/>
    <property type="match status" value="1"/>
</dbReference>
<dbReference type="SMART" id="SM00823">
    <property type="entry name" value="PKS_PP"/>
    <property type="match status" value="1"/>
</dbReference>
<dbReference type="SUPFAM" id="SSF52151">
    <property type="entry name" value="FabD/lysophospholipase-like"/>
    <property type="match status" value="1"/>
</dbReference>
<dbReference type="InterPro" id="IPR032088">
    <property type="entry name" value="SAT"/>
</dbReference>
<dbReference type="SMART" id="SM00825">
    <property type="entry name" value="PKS_KS"/>
    <property type="match status" value="1"/>
</dbReference>
<dbReference type="InterPro" id="IPR050091">
    <property type="entry name" value="PKS_NRPS_Biosynth_Enz"/>
</dbReference>
<dbReference type="Gene3D" id="3.30.70.3290">
    <property type="match status" value="1"/>
</dbReference>
<dbReference type="Pfam" id="PF00550">
    <property type="entry name" value="PP-binding"/>
    <property type="match status" value="1"/>
</dbReference>
<dbReference type="CDD" id="cd00833">
    <property type="entry name" value="PKS"/>
    <property type="match status" value="1"/>
</dbReference>
<dbReference type="GO" id="GO:0006633">
    <property type="term" value="P:fatty acid biosynthetic process"/>
    <property type="evidence" value="ECO:0007669"/>
    <property type="project" value="InterPro"/>
</dbReference>
<dbReference type="InterPro" id="IPR014043">
    <property type="entry name" value="Acyl_transferase_dom"/>
</dbReference>
<dbReference type="InterPro" id="IPR009081">
    <property type="entry name" value="PP-bd_ACP"/>
</dbReference>
<dbReference type="InterPro" id="IPR016039">
    <property type="entry name" value="Thiolase-like"/>
</dbReference>
<evidence type="ECO:0000259" key="7">
    <source>
        <dbReference type="PROSITE" id="PS52019"/>
    </source>
</evidence>
<dbReference type="Pfam" id="PF00109">
    <property type="entry name" value="ketoacyl-synt"/>
    <property type="match status" value="1"/>
</dbReference>
<dbReference type="EMBL" id="NJEU01000131">
    <property type="protein sequence ID" value="PHH81287.1"/>
    <property type="molecule type" value="Genomic_DNA"/>
</dbReference>
<dbReference type="Pfam" id="PF16073">
    <property type="entry name" value="SAT"/>
    <property type="match status" value="1"/>
</dbReference>
<reference evidence="8 9" key="1">
    <citation type="submission" date="2017-06" db="EMBL/GenBank/DDBJ databases">
        <title>Ant-infecting Ophiocordyceps genomes reveal a high diversity of potential behavioral manipulation genes and a possible major role for enterotoxins.</title>
        <authorList>
            <person name="De Bekker C."/>
            <person name="Evans H.C."/>
            <person name="Brachmann A."/>
            <person name="Hughes D.P."/>
        </authorList>
    </citation>
    <scope>NUCLEOTIDE SEQUENCE [LARGE SCALE GENOMIC DNA]</scope>
    <source>
        <strain evidence="8 9">1348a</strain>
    </source>
</reference>
<dbReference type="Pfam" id="PF00698">
    <property type="entry name" value="Acyl_transf_1"/>
    <property type="match status" value="1"/>
</dbReference>
<dbReference type="GO" id="GO:0004312">
    <property type="term" value="F:fatty acid synthase activity"/>
    <property type="evidence" value="ECO:0007669"/>
    <property type="project" value="TreeGrafter"/>
</dbReference>
<feature type="domain" description="PKS/mFAS DH" evidence="7">
    <location>
        <begin position="1278"/>
        <end position="1577"/>
    </location>
</feature>
<keyword evidence="9" id="KW-1185">Reference proteome</keyword>
<feature type="region of interest" description="N-terminal hotdog fold" evidence="4">
    <location>
        <begin position="1278"/>
        <end position="1414"/>
    </location>
</feature>
<gene>
    <name evidence="8" type="ORF">CDD82_1118</name>
</gene>
<feature type="region of interest" description="C-terminal hotdog fold" evidence="4">
    <location>
        <begin position="1428"/>
        <end position="1577"/>
    </location>
</feature>
<dbReference type="Pfam" id="PF14765">
    <property type="entry name" value="PS-DH"/>
    <property type="match status" value="1"/>
</dbReference>
<dbReference type="GO" id="GO:0031177">
    <property type="term" value="F:phosphopantetheine binding"/>
    <property type="evidence" value="ECO:0007669"/>
    <property type="project" value="InterPro"/>
</dbReference>
<dbReference type="SUPFAM" id="SSF47336">
    <property type="entry name" value="ACP-like"/>
    <property type="match status" value="1"/>
</dbReference>
<dbReference type="SUPFAM" id="SSF53901">
    <property type="entry name" value="Thiolase-like"/>
    <property type="match status" value="1"/>
</dbReference>
<dbReference type="InterPro" id="IPR020806">
    <property type="entry name" value="PKS_PP-bd"/>
</dbReference>
<dbReference type="SMART" id="SM00827">
    <property type="entry name" value="PKS_AT"/>
    <property type="match status" value="1"/>
</dbReference>
<sequence length="1706" mass="183790">MLDTGDLDFILFGDQTVEKLPAIRQLVSHASESRLVQRFLREACDVVQIEVSKLPAHSEQRRGIGSFDSILRLAEDNAALDEPNEIVATALMNIARLGEFILYAEEDPSVLVSGGKRSRILGFCTGELAAAVAAVAQDSAQLVDLAVEATGIGFRLARELHRRWTMVEATNAPWARTVLGVPADRVEAILQEFHESEMIPRVRQACIGFVSDNWLTIFAPPKTLGRLFCWSSELEEAPSIDTDARGGVHMPTLPALDIDYILGSSTLLTCVPSPKAVMTSPYTCQPRRQATLGGLFAEIIDDVAQRTLKLSASIDAALDNIQVRKLRAVLPGYTAHDVSLLKALKKRGIEYTVMAHGSKPAARSSGRQGSGRVAIVGMSGKFPGSGDVETFWENLMEGKRYIEEIPNTRFNLEKWFDKTGKQKNSTLARTGAFVDQPGKFDHRLFNMSPREALQTDVGHRLLMTTSYEALEMAGYFPDGTPSTARERIASYFGQTTDDWREMVVHQGVDLYFATGNCRAFGPGRLNHHYKWGGPSYSIDTACASSISAITLACSGLLNRDCDMAVAGGGSVLVSPHLFSGLSRGGFLSANGGCQTYQDDADGYVRGEGVGVVVLKRLEDALDEDDRILGVICGSARNYSSDASSIMHPSAPAQEELYRQILGQAGTDPNSISYVEMHGTGTQAGDLVEMTSVLSIFAQNRRRDNPLTVGAVKANIGHGEAAAGVCALIKTLMMLQTRQIAPQPHLPGPRNHEFPDLEALNVRIAGANMTLDPSPLAKGEVRIFVNSFDASGGNSCLLLQEAPMPRTKVADPRTSHVVTLSARSHKSLAGIKQRYLDYLRQHPHTQLADLAYTTTARRMHSSLRYAMAVSSIEQAVLSLETDLVKDKPPTVASIVFVFTGQGAQYAGMGSRLWHTSPTFRSRVNDLQSVATALGLPRFEHLISDAKAGHEEADAVQMQLAVLALELALAHLWQAWGLVPAAVFGHSLGEYAALVVAGVLSPSDALLLVGRRAQIIAATLAPHEYAMLAVNLDVDRARALLAGGEHPECAVACINAPAMTVVSGPRQSLDSLQNQLKEQETRCTRLAVPYGFHSCQLDPILAEFESACRGVEFGAPKIPVMSTLLASKVDASGTFSPSYLARQSREPVDFVGALQALHQQALPNMVFVEIGPDAVCSGLVASTMRSLDTQPACYASLQKDKDDWACLSSALSNLYMAGVAIDWPAFHRDFKDSVSLLDLPKYAFDEKEFWQSFPDPLVEGNGGSIEAHTKAQAQYSTTLQRIVAETVQTHQVCVVFESSLDDVHLRAAVQGHAVADAQICSSSLLLDMALSAAEYALSKHAPHQAMSCPLSVQKCIFDRALVLGPEAQTLTLTATLDVSTKIVHVDYTCRTADEVFELGRCQVHLAPASPLPDAGFLVRSRIAALKASAGHQLGKKAVYRLFDSVVRYSEEYQGLARVYLPDDMQDALAEVSMAHVPVAGGHFKHHPFLLDAIVHLGGFLVNNGLRYASNVACLSTGFDALHIFKALRPDTTYTSYTYMEDSATAANLVSGNVYVFDDQELVAVVSGMHFHRMKMAALRHLLRPANHGAATSTKATTQLPEPGVCASAASAASAAPAAPAAPAPAKVEEEKSSSSLVEQLFDIIAREVGIEASDLQGNVDLGELGVDSLMAITIISVMHAETGVELPGTFFLENSTTGQIGAAIAARG</sequence>